<feature type="chain" id="PRO_5021475137" evidence="7">
    <location>
        <begin position="22"/>
        <end position="751"/>
    </location>
</feature>
<dbReference type="GO" id="GO:0005201">
    <property type="term" value="F:extracellular matrix structural constituent"/>
    <property type="evidence" value="ECO:0007669"/>
    <property type="project" value="TreeGrafter"/>
</dbReference>
<dbReference type="PANTHER" id="PTHR47221:SF5">
    <property type="entry name" value="FIBRINOGEN C-TERMINAL DOMAIN-CONTAINING PROTEIN"/>
    <property type="match status" value="1"/>
</dbReference>
<protein>
    <submittedName>
        <fullName evidence="9">EOG090X02LG</fullName>
    </submittedName>
</protein>
<feature type="signal peptide" evidence="7">
    <location>
        <begin position="1"/>
        <end position="21"/>
    </location>
</feature>
<feature type="compositionally biased region" description="Acidic residues" evidence="6">
    <location>
        <begin position="271"/>
        <end position="280"/>
    </location>
</feature>
<dbReference type="GO" id="GO:0030674">
    <property type="term" value="F:protein-macromolecule adaptor activity"/>
    <property type="evidence" value="ECO:0007669"/>
    <property type="project" value="TreeGrafter"/>
</dbReference>
<evidence type="ECO:0000256" key="7">
    <source>
        <dbReference type="SAM" id="SignalP"/>
    </source>
</evidence>
<feature type="coiled-coil region" evidence="5">
    <location>
        <begin position="358"/>
        <end position="416"/>
    </location>
</feature>
<accession>A0A4Y7LNP3</accession>
<gene>
    <name evidence="9" type="primary">EOG090X02LG</name>
</gene>
<dbReference type="InterPro" id="IPR037579">
    <property type="entry name" value="FIB_ANG-like"/>
</dbReference>
<keyword evidence="5" id="KW-0175">Coiled coil</keyword>
<feature type="coiled-coil region" evidence="5">
    <location>
        <begin position="48"/>
        <end position="99"/>
    </location>
</feature>
<comment type="subcellular location">
    <subcellularLocation>
        <location evidence="1">Secreted</location>
    </subcellularLocation>
</comment>
<dbReference type="CDD" id="cd00087">
    <property type="entry name" value="FReD"/>
    <property type="match status" value="1"/>
</dbReference>
<dbReference type="AlphaFoldDB" id="A0A4Y7LNP3"/>
<evidence type="ECO:0000256" key="3">
    <source>
        <dbReference type="ARBA" id="ARBA00023157"/>
    </source>
</evidence>
<dbReference type="InterPro" id="IPR002181">
    <property type="entry name" value="Fibrinogen_a/b/g_C_dom"/>
</dbReference>
<dbReference type="PROSITE" id="PS51257">
    <property type="entry name" value="PROKAR_LIPOPROTEIN"/>
    <property type="match status" value="1"/>
</dbReference>
<organism evidence="9">
    <name type="scientific">Eubosmina coregoni</name>
    <dbReference type="NCBI Taxonomy" id="186181"/>
    <lineage>
        <taxon>Eukaryota</taxon>
        <taxon>Metazoa</taxon>
        <taxon>Ecdysozoa</taxon>
        <taxon>Arthropoda</taxon>
        <taxon>Crustacea</taxon>
        <taxon>Branchiopoda</taxon>
        <taxon>Diplostraca</taxon>
        <taxon>Cladocera</taxon>
        <taxon>Anomopoda</taxon>
        <taxon>Bosminidae</taxon>
        <taxon>Eubosmina</taxon>
    </lineage>
</organism>
<keyword evidence="3" id="KW-1015">Disulfide bond</keyword>
<sequence length="751" mass="85518">MAVLKCWLLVVLVLAVTSSSSCVVADDKDVTVTTAVGAALLQVEGERLGELSKQVAETNRALEELLATKLRDVHYASIIGELRAEIDALRRDMHQLKEETAANSIVKTTLTSTTVANGETSTSSENEQKTLHWLQSSLAEMKGEIVDLNRSVNVSLQLQQQQEAAGQFHLMRSDVTALQAQAADGTAQRQQINQSIHQVQQDVERLDQRYQINAAQLERIENNMADLRLEVQMSRKMLDDHQQHTIVHYEEPVVNQLKTKKNQRKTRSVLPEEEAEEDENNNNNMRHHRQEMKHQVQTLKKMVKTLASEQHDLQRQMIVLSRMRTTTESNVNKMELELQAVLKRIEGEHKCSGNSEDIVQLSGENRRLAETMDKLSLRVSGVDQVQSSTLQLFEAMERMEERYDESIGELQREVSKLEFNDGQLTSSVHTLREDHNSQSDMVKALRSTTALLQEQIQADQIRSALLLAKLTNNTLAFINQNHGQQVQNYRLTQIEQSIQTGQSIEDLRQSLSHLEEKYNTLTHNLPHDCREVSSTGMNFVLPRGSSEVVKVYCDQETSGGGWTVVQRRTDGKEDFNRNWAAYKSGFGSVHSEFWLGNDQLHQMTRDNTTMLRVDLWDIYGQYWWAEYDSFFVDSENEGYAVQFQGYTGNASDAMASYHQAMKFSTRDNDQDLSNTNCADSYQGGWWYSHCQHVNINGKYALGLTWYDSLENEWIALAKVEMKIRDKRIFNQQPEITTATTSSSSSSSTTAH</sequence>
<evidence type="ECO:0000256" key="5">
    <source>
        <dbReference type="SAM" id="Coils"/>
    </source>
</evidence>
<keyword evidence="2" id="KW-0964">Secreted</keyword>
<feature type="region of interest" description="Disordered" evidence="6">
    <location>
        <begin position="258"/>
        <end position="284"/>
    </location>
</feature>
<dbReference type="InterPro" id="IPR014716">
    <property type="entry name" value="Fibrinogen_a/b/g_C_1"/>
</dbReference>
<evidence type="ECO:0000256" key="1">
    <source>
        <dbReference type="ARBA" id="ARBA00004613"/>
    </source>
</evidence>
<dbReference type="PANTHER" id="PTHR47221">
    <property type="entry name" value="FIBRINOGEN ALPHA CHAIN"/>
    <property type="match status" value="1"/>
</dbReference>
<evidence type="ECO:0000256" key="4">
    <source>
        <dbReference type="ARBA" id="ARBA00023180"/>
    </source>
</evidence>
<dbReference type="SMART" id="SM00186">
    <property type="entry name" value="FBG"/>
    <property type="match status" value="1"/>
</dbReference>
<dbReference type="Gene3D" id="3.90.215.10">
    <property type="entry name" value="Gamma Fibrinogen, chain A, domain 1"/>
    <property type="match status" value="1"/>
</dbReference>
<reference evidence="9" key="1">
    <citation type="submission" date="2018-08" db="EMBL/GenBank/DDBJ databases">
        <authorList>
            <person name="Cornetti L."/>
        </authorList>
    </citation>
    <scope>NUCLEOTIDE SEQUENCE</scope>
    <source>
        <strain evidence="9">FI-BAL1-1</strain>
    </source>
</reference>
<dbReference type="PROSITE" id="PS51406">
    <property type="entry name" value="FIBRINOGEN_C_2"/>
    <property type="match status" value="1"/>
</dbReference>
<proteinExistence type="evidence at transcript level"/>
<dbReference type="GO" id="GO:0034116">
    <property type="term" value="P:positive regulation of heterotypic cell-cell adhesion"/>
    <property type="evidence" value="ECO:0007669"/>
    <property type="project" value="TreeGrafter"/>
</dbReference>
<dbReference type="EMBL" id="LR000065">
    <property type="protein sequence ID" value="SVE69684.1"/>
    <property type="molecule type" value="mRNA"/>
</dbReference>
<dbReference type="InterPro" id="IPR036056">
    <property type="entry name" value="Fibrinogen-like_C"/>
</dbReference>
<keyword evidence="7" id="KW-0732">Signal</keyword>
<dbReference type="Pfam" id="PF00147">
    <property type="entry name" value="Fibrinogen_C"/>
    <property type="match status" value="1"/>
</dbReference>
<dbReference type="SUPFAM" id="SSF56496">
    <property type="entry name" value="Fibrinogen C-terminal domain-like"/>
    <property type="match status" value="1"/>
</dbReference>
<feature type="compositionally biased region" description="Basic residues" evidence="6">
    <location>
        <begin position="258"/>
        <end position="267"/>
    </location>
</feature>
<keyword evidence="4" id="KW-0325">Glycoprotein</keyword>
<evidence type="ECO:0000313" key="9">
    <source>
        <dbReference type="EMBL" id="SVE69684.1"/>
    </source>
</evidence>
<dbReference type="GO" id="GO:0005577">
    <property type="term" value="C:fibrinogen complex"/>
    <property type="evidence" value="ECO:0007669"/>
    <property type="project" value="TreeGrafter"/>
</dbReference>
<name>A0A4Y7LNP3_9CRUS</name>
<evidence type="ECO:0000256" key="2">
    <source>
        <dbReference type="ARBA" id="ARBA00022525"/>
    </source>
</evidence>
<evidence type="ECO:0000256" key="6">
    <source>
        <dbReference type="SAM" id="MobiDB-lite"/>
    </source>
</evidence>
<evidence type="ECO:0000259" key="8">
    <source>
        <dbReference type="PROSITE" id="PS51406"/>
    </source>
</evidence>
<feature type="domain" description="Fibrinogen C-terminal" evidence="8">
    <location>
        <begin position="520"/>
        <end position="727"/>
    </location>
</feature>
<feature type="coiled-coil region" evidence="5">
    <location>
        <begin position="189"/>
        <end position="237"/>
    </location>
</feature>